<dbReference type="GeneID" id="36395328"/>
<protein>
    <submittedName>
        <fullName evidence="2">Uncharacterized protein</fullName>
    </submittedName>
</protein>
<reference evidence="3" key="1">
    <citation type="submission" date="2014-09" db="EMBL/GenBank/DDBJ databases">
        <authorList>
            <person name="Sharma Rahul"/>
            <person name="Thines Marco"/>
        </authorList>
    </citation>
    <scope>NUCLEOTIDE SEQUENCE [LARGE SCALE GENOMIC DNA]</scope>
</reference>
<accession>A0A0P1A6Z7</accession>
<feature type="compositionally biased region" description="Basic and acidic residues" evidence="1">
    <location>
        <begin position="239"/>
        <end position="271"/>
    </location>
</feature>
<organism evidence="2 3">
    <name type="scientific">Plasmopara halstedii</name>
    <name type="common">Downy mildew of sunflower</name>
    <dbReference type="NCBI Taxonomy" id="4781"/>
    <lineage>
        <taxon>Eukaryota</taxon>
        <taxon>Sar</taxon>
        <taxon>Stramenopiles</taxon>
        <taxon>Oomycota</taxon>
        <taxon>Peronosporomycetes</taxon>
        <taxon>Peronosporales</taxon>
        <taxon>Peronosporaceae</taxon>
        <taxon>Plasmopara</taxon>
    </lineage>
</organism>
<dbReference type="AlphaFoldDB" id="A0A0P1A6Z7"/>
<proteinExistence type="predicted"/>
<evidence type="ECO:0000256" key="1">
    <source>
        <dbReference type="SAM" id="MobiDB-lite"/>
    </source>
</evidence>
<sequence>MLSSAIYLGSKIDTVAARVYIPSENTVKFVAVVRVIEDVMYGDRHHVDSANRDDGEWLWFVTEEVGKQDDTTASRVTTAWTWKASMSLTRASYLTIRGTQRLLSLLRLPTKPPWLMRIGRQTSMRRTKITTTRTMGENHQDMSDQTNDGHDDDESVSANFGLEVDPADEGSIADATEEGEDVSDPTDEQGSTHEQGPKVKDHTENSRSKDSPDDDNAGAVTKMTATERSVLEKIVLPEGLRKRVERDDTSSEAEKNQLGERMKERRTGLRQ</sequence>
<keyword evidence="3" id="KW-1185">Reference proteome</keyword>
<dbReference type="OrthoDB" id="10672749at2759"/>
<feature type="compositionally biased region" description="Acidic residues" evidence="1">
    <location>
        <begin position="175"/>
        <end position="187"/>
    </location>
</feature>
<name>A0A0P1A6Z7_PLAHL</name>
<feature type="compositionally biased region" description="Basic and acidic residues" evidence="1">
    <location>
        <begin position="195"/>
        <end position="211"/>
    </location>
</feature>
<dbReference type="EMBL" id="CCYD01000109">
    <property type="protein sequence ID" value="CEG35950.1"/>
    <property type="molecule type" value="Genomic_DNA"/>
</dbReference>
<evidence type="ECO:0000313" key="2">
    <source>
        <dbReference type="EMBL" id="CEG35950.1"/>
    </source>
</evidence>
<feature type="region of interest" description="Disordered" evidence="1">
    <location>
        <begin position="125"/>
        <end position="271"/>
    </location>
</feature>
<dbReference type="Proteomes" id="UP000054928">
    <property type="component" value="Unassembled WGS sequence"/>
</dbReference>
<dbReference type="RefSeq" id="XP_024572319.1">
    <property type="nucleotide sequence ID" value="XM_024729869.1"/>
</dbReference>
<evidence type="ECO:0000313" key="3">
    <source>
        <dbReference type="Proteomes" id="UP000054928"/>
    </source>
</evidence>